<name>A0A9X8D375_9BURK</name>
<accession>A0A9X8D375</accession>
<dbReference type="EMBL" id="QXMN01000024">
    <property type="protein sequence ID" value="RIX77536.1"/>
    <property type="molecule type" value="Genomic_DNA"/>
</dbReference>
<protein>
    <submittedName>
        <fullName evidence="2">Uncharacterized protein</fullName>
    </submittedName>
</protein>
<proteinExistence type="predicted"/>
<feature type="region of interest" description="Disordered" evidence="1">
    <location>
        <begin position="1"/>
        <end position="59"/>
    </location>
</feature>
<evidence type="ECO:0000313" key="3">
    <source>
        <dbReference type="Proteomes" id="UP000265619"/>
    </source>
</evidence>
<dbReference type="AlphaFoldDB" id="A0A9X8D375"/>
<feature type="compositionally biased region" description="Basic residues" evidence="1">
    <location>
        <begin position="33"/>
        <end position="42"/>
    </location>
</feature>
<gene>
    <name evidence="2" type="ORF">D3H34_18745</name>
</gene>
<sequence length="59" mass="6525">MDALEDAHRHPPHHCRLNGSPPAFAHFVSLRQPPRRGQHQRPGKAGSAVFHEEADAALD</sequence>
<keyword evidence="3" id="KW-1185">Reference proteome</keyword>
<evidence type="ECO:0000313" key="2">
    <source>
        <dbReference type="EMBL" id="RIX77536.1"/>
    </source>
</evidence>
<feature type="compositionally biased region" description="Basic and acidic residues" evidence="1">
    <location>
        <begin position="50"/>
        <end position="59"/>
    </location>
</feature>
<dbReference type="Proteomes" id="UP000265619">
    <property type="component" value="Unassembled WGS sequence"/>
</dbReference>
<comment type="caution">
    <text evidence="2">The sequence shown here is derived from an EMBL/GenBank/DDBJ whole genome shotgun (WGS) entry which is preliminary data.</text>
</comment>
<organism evidence="2 3">
    <name type="scientific">Acidovorax cavernicola</name>
    <dbReference type="NCBI Taxonomy" id="1675792"/>
    <lineage>
        <taxon>Bacteria</taxon>
        <taxon>Pseudomonadati</taxon>
        <taxon>Pseudomonadota</taxon>
        <taxon>Betaproteobacteria</taxon>
        <taxon>Burkholderiales</taxon>
        <taxon>Comamonadaceae</taxon>
        <taxon>Acidovorax</taxon>
    </lineage>
</organism>
<evidence type="ECO:0000256" key="1">
    <source>
        <dbReference type="SAM" id="MobiDB-lite"/>
    </source>
</evidence>
<reference evidence="2 3" key="1">
    <citation type="submission" date="2018-09" db="EMBL/GenBank/DDBJ databases">
        <title>Acidovorax cavernicola nov. sp. isolated from Gruta de las Maravillas (Aracena, Spain).</title>
        <authorList>
            <person name="Jurado V."/>
            <person name="Gutierrez-Patricio S."/>
            <person name="Gonzalez-Pimentel J.L."/>
            <person name="Miller A.Z."/>
            <person name="Laiz L."/>
            <person name="Saiz-Jimenez C."/>
        </authorList>
    </citation>
    <scope>NUCLEOTIDE SEQUENCE [LARGE SCALE GENOMIC DNA]</scope>
    <source>
        <strain evidence="2 3">1011MAR4D40.2</strain>
    </source>
</reference>